<dbReference type="EMBL" id="CAJHJT010000056">
    <property type="protein sequence ID" value="CAD7014067.1"/>
    <property type="molecule type" value="Genomic_DNA"/>
</dbReference>
<reference evidence="2" key="1">
    <citation type="submission" date="2020-11" db="EMBL/GenBank/DDBJ databases">
        <authorList>
            <person name="Whitehead M."/>
        </authorList>
    </citation>
    <scope>NUCLEOTIDE SEQUENCE</scope>
    <source>
        <strain evidence="2">EGII</strain>
    </source>
</reference>
<gene>
    <name evidence="2" type="ORF">CCAP1982_LOCUS22075</name>
</gene>
<organism evidence="2 3">
    <name type="scientific">Ceratitis capitata</name>
    <name type="common">Mediterranean fruit fly</name>
    <name type="synonym">Tephritis capitata</name>
    <dbReference type="NCBI Taxonomy" id="7213"/>
    <lineage>
        <taxon>Eukaryota</taxon>
        <taxon>Metazoa</taxon>
        <taxon>Ecdysozoa</taxon>
        <taxon>Arthropoda</taxon>
        <taxon>Hexapoda</taxon>
        <taxon>Insecta</taxon>
        <taxon>Pterygota</taxon>
        <taxon>Neoptera</taxon>
        <taxon>Endopterygota</taxon>
        <taxon>Diptera</taxon>
        <taxon>Brachycera</taxon>
        <taxon>Muscomorpha</taxon>
        <taxon>Tephritoidea</taxon>
        <taxon>Tephritidae</taxon>
        <taxon>Ceratitis</taxon>
        <taxon>Ceratitis</taxon>
    </lineage>
</organism>
<comment type="caution">
    <text evidence="2">The sequence shown here is derived from an EMBL/GenBank/DDBJ whole genome shotgun (WGS) entry which is preliminary data.</text>
</comment>
<keyword evidence="3" id="KW-1185">Reference proteome</keyword>
<keyword evidence="1" id="KW-0812">Transmembrane</keyword>
<feature type="transmembrane region" description="Helical" evidence="1">
    <location>
        <begin position="92"/>
        <end position="114"/>
    </location>
</feature>
<evidence type="ECO:0000313" key="3">
    <source>
        <dbReference type="Proteomes" id="UP000606786"/>
    </source>
</evidence>
<sequence length="115" mass="12602">MSGWQSQMVTNFPPFPRSMRIRYFVASLMAESLGSGEIVGVVEAGETSNDIKLWTISGGAIQATTVGFMWHLETPKIEHKTEKKTKPNNNKIGLVASGKCLLISSLALYAFLLLL</sequence>
<dbReference type="AlphaFoldDB" id="A0A811VFN6"/>
<protein>
    <submittedName>
        <fullName evidence="2">(Mediterranean fruit fly) hypothetical protein</fullName>
    </submittedName>
</protein>
<accession>A0A811VFN6</accession>
<proteinExistence type="predicted"/>
<keyword evidence="1" id="KW-1133">Transmembrane helix</keyword>
<name>A0A811VFN6_CERCA</name>
<keyword evidence="1" id="KW-0472">Membrane</keyword>
<evidence type="ECO:0000313" key="2">
    <source>
        <dbReference type="EMBL" id="CAD7014067.1"/>
    </source>
</evidence>
<evidence type="ECO:0000256" key="1">
    <source>
        <dbReference type="SAM" id="Phobius"/>
    </source>
</evidence>
<dbReference type="Proteomes" id="UP000606786">
    <property type="component" value="Unassembled WGS sequence"/>
</dbReference>